<proteinExistence type="predicted"/>
<keyword evidence="3" id="KW-1185">Reference proteome</keyword>
<feature type="transmembrane region" description="Helical" evidence="1">
    <location>
        <begin position="28"/>
        <end position="49"/>
    </location>
</feature>
<dbReference type="EMBL" id="QVLS01000005">
    <property type="protein sequence ID" value="RFP79213.1"/>
    <property type="molecule type" value="Genomic_DNA"/>
</dbReference>
<evidence type="ECO:0000313" key="2">
    <source>
        <dbReference type="EMBL" id="RFP79213.1"/>
    </source>
</evidence>
<reference evidence="2 3" key="1">
    <citation type="submission" date="2018-08" db="EMBL/GenBank/DDBJ databases">
        <title>Hydrogenophaga sp. LA-38 isolated from sludge.</title>
        <authorList>
            <person name="Im W.-T."/>
        </authorList>
    </citation>
    <scope>NUCLEOTIDE SEQUENCE [LARGE SCALE GENOMIC DNA]</scope>
    <source>
        <strain evidence="2 3">LA-38</strain>
    </source>
</reference>
<evidence type="ECO:0000313" key="3">
    <source>
        <dbReference type="Proteomes" id="UP000261931"/>
    </source>
</evidence>
<dbReference type="AlphaFoldDB" id="A0A372EJX4"/>
<evidence type="ECO:0000256" key="1">
    <source>
        <dbReference type="SAM" id="Phobius"/>
    </source>
</evidence>
<keyword evidence="1" id="KW-0812">Transmembrane</keyword>
<dbReference type="Proteomes" id="UP000261931">
    <property type="component" value="Unassembled WGS sequence"/>
</dbReference>
<organism evidence="2 3">
    <name type="scientific">Hydrogenophaga borbori</name>
    <dbReference type="NCBI Taxonomy" id="2294117"/>
    <lineage>
        <taxon>Bacteria</taxon>
        <taxon>Pseudomonadati</taxon>
        <taxon>Pseudomonadota</taxon>
        <taxon>Betaproteobacteria</taxon>
        <taxon>Burkholderiales</taxon>
        <taxon>Comamonadaceae</taxon>
        <taxon>Hydrogenophaga</taxon>
    </lineage>
</organism>
<accession>A0A372EJX4</accession>
<protein>
    <submittedName>
        <fullName evidence="2">Uncharacterized protein</fullName>
    </submittedName>
</protein>
<keyword evidence="1" id="KW-1133">Transmembrane helix</keyword>
<keyword evidence="1" id="KW-0472">Membrane</keyword>
<feature type="transmembrane region" description="Helical" evidence="1">
    <location>
        <begin position="61"/>
        <end position="78"/>
    </location>
</feature>
<sequence length="140" mass="15370">MPSSNPLNPPLAEGIRRLGFRKWYERELLSSHAHMALAVLAAVAMLASFEAFDGASAGEKLMNTAFVVLTAGITLWALQRYTYLLMHAEEVANQANCPRCHAYGQLSLSERPVRGGEDGAARLVPVCCKRCAFEWDVDDS</sequence>
<gene>
    <name evidence="2" type="ORF">DY262_09525</name>
</gene>
<dbReference type="RefSeq" id="WP_116958682.1">
    <property type="nucleotide sequence ID" value="NZ_QVLS01000005.1"/>
</dbReference>
<comment type="caution">
    <text evidence="2">The sequence shown here is derived from an EMBL/GenBank/DDBJ whole genome shotgun (WGS) entry which is preliminary data.</text>
</comment>
<name>A0A372EJX4_9BURK</name>